<dbReference type="InterPro" id="IPR025721">
    <property type="entry name" value="Exosome_cplx_N_dom"/>
</dbReference>
<name>A0A167CUX2_9ASCO</name>
<dbReference type="CDD" id="cd22525">
    <property type="entry name" value="KH-I_Rrp4_eukar"/>
    <property type="match status" value="1"/>
</dbReference>
<gene>
    <name evidence="11" type="primary">RRP4</name>
    <name evidence="11" type="ORF">AWJ20_372</name>
</gene>
<protein>
    <submittedName>
        <fullName evidence="11">Rrp4p</fullName>
    </submittedName>
</protein>
<accession>A0A167CUX2</accession>
<keyword evidence="5" id="KW-0694">RNA-binding</keyword>
<evidence type="ECO:0000256" key="4">
    <source>
        <dbReference type="ARBA" id="ARBA00022835"/>
    </source>
</evidence>
<dbReference type="CDD" id="cd05789">
    <property type="entry name" value="S1_Rrp4"/>
    <property type="match status" value="1"/>
</dbReference>
<reference evidence="11 12" key="1">
    <citation type="submission" date="2016-02" db="EMBL/GenBank/DDBJ databases">
        <title>Complete genome sequence and transcriptome regulation of the pentose utilising yeast Sugiyamaella lignohabitans.</title>
        <authorList>
            <person name="Bellasio M."/>
            <person name="Peymann A."/>
            <person name="Valli M."/>
            <person name="Sipitzky M."/>
            <person name="Graf A."/>
            <person name="Sauer M."/>
            <person name="Marx H."/>
            <person name="Mattanovich D."/>
        </authorList>
    </citation>
    <scope>NUCLEOTIDE SEQUENCE [LARGE SCALE GENOMIC DNA]</scope>
    <source>
        <strain evidence="11 12">CBS 10342</strain>
    </source>
</reference>
<dbReference type="Pfam" id="PF14382">
    <property type="entry name" value="ECR1_N"/>
    <property type="match status" value="1"/>
</dbReference>
<evidence type="ECO:0000256" key="3">
    <source>
        <dbReference type="ARBA" id="ARBA00022552"/>
    </source>
</evidence>
<dbReference type="FunFam" id="2.40.50.140:FF:000038">
    <property type="entry name" value="Exosome complex component RRP4"/>
    <property type="match status" value="1"/>
</dbReference>
<sequence length="358" mass="38825">MPVIAISRPETVYGGVSGGNRKLKRANGGDEEDVDGVDELEYEDADSGSDAEMRDLDDDDGDANDNDKRSGFGSSTKGSSLVTPGELITEDTMWMRGHGTFSQDEKTFSSVAGTITRVNKLLSVTPLRGRYQPVIGDHVIGRITEVGNKRWKVDIGGNQDAALLLGSVNLPGGVLRRKSESDELQMRQFLKEGDLLNAEVQALFSDGGASLHTRSLRYGKLRNGMLVQVPSSLIIRLRTQLYRLPGGVDMILGINGYIWLSKSSKVAADVSITRLEETSGLEIYSDTNEEINTSTRENIARYANCIRALAFKEVGVNETRLIAAYEASLAYASAGDLIEDEVKAILAAEALAADRSDE</sequence>
<dbReference type="InterPro" id="IPR048565">
    <property type="entry name" value="S1_RRP4"/>
</dbReference>
<dbReference type="InterPro" id="IPR012340">
    <property type="entry name" value="NA-bd_OB-fold"/>
</dbReference>
<dbReference type="PANTHER" id="PTHR21321:SF4">
    <property type="entry name" value="EXOSOME COMPLEX COMPONENT RRP4"/>
    <property type="match status" value="1"/>
</dbReference>
<evidence type="ECO:0000256" key="2">
    <source>
        <dbReference type="ARBA" id="ARBA00009155"/>
    </source>
</evidence>
<dbReference type="GO" id="GO:0000176">
    <property type="term" value="C:nuclear exosome (RNase complex)"/>
    <property type="evidence" value="ECO:0007669"/>
    <property type="project" value="TreeGrafter"/>
</dbReference>
<keyword evidence="12" id="KW-1185">Reference proteome</keyword>
<feature type="domain" description="Exosome complex component N-terminal" evidence="8">
    <location>
        <begin position="81"/>
        <end position="118"/>
    </location>
</feature>
<evidence type="ECO:0000256" key="1">
    <source>
        <dbReference type="ARBA" id="ARBA00004123"/>
    </source>
</evidence>
<organism evidence="11 12">
    <name type="scientific">Sugiyamaella lignohabitans</name>
    <dbReference type="NCBI Taxonomy" id="796027"/>
    <lineage>
        <taxon>Eukaryota</taxon>
        <taxon>Fungi</taxon>
        <taxon>Dikarya</taxon>
        <taxon>Ascomycota</taxon>
        <taxon>Saccharomycotina</taxon>
        <taxon>Dipodascomycetes</taxon>
        <taxon>Dipodascales</taxon>
        <taxon>Trichomonascaceae</taxon>
        <taxon>Sugiyamaella</taxon>
    </lineage>
</organism>
<dbReference type="SUPFAM" id="SSF50249">
    <property type="entry name" value="Nucleic acid-binding proteins"/>
    <property type="match status" value="1"/>
</dbReference>
<dbReference type="PANTHER" id="PTHR21321">
    <property type="entry name" value="PNAS-3 RELATED"/>
    <property type="match status" value="1"/>
</dbReference>
<dbReference type="Gene3D" id="2.40.50.140">
    <property type="entry name" value="Nucleic acid-binding proteins"/>
    <property type="match status" value="1"/>
</dbReference>
<evidence type="ECO:0000259" key="10">
    <source>
        <dbReference type="Pfam" id="PF21266"/>
    </source>
</evidence>
<dbReference type="GO" id="GO:0000177">
    <property type="term" value="C:cytoplasmic exosome (RNase complex)"/>
    <property type="evidence" value="ECO:0007669"/>
    <property type="project" value="TreeGrafter"/>
</dbReference>
<dbReference type="EMBL" id="CP014501">
    <property type="protein sequence ID" value="ANB12134.1"/>
    <property type="molecule type" value="Genomic_DNA"/>
</dbReference>
<feature type="compositionally biased region" description="Polar residues" evidence="7">
    <location>
        <begin position="72"/>
        <end position="82"/>
    </location>
</feature>
<dbReference type="RefSeq" id="XP_018734611.1">
    <property type="nucleotide sequence ID" value="XM_018880743.1"/>
</dbReference>
<feature type="domain" description="K Homology" evidence="9">
    <location>
        <begin position="224"/>
        <end position="264"/>
    </location>
</feature>
<dbReference type="GO" id="GO:0071028">
    <property type="term" value="P:nuclear mRNA surveillance"/>
    <property type="evidence" value="ECO:0007669"/>
    <property type="project" value="UniProtKB-ARBA"/>
</dbReference>
<dbReference type="SUPFAM" id="SSF54791">
    <property type="entry name" value="Eukaryotic type KH-domain (KH-domain type I)"/>
    <property type="match status" value="1"/>
</dbReference>
<dbReference type="GO" id="GO:0000467">
    <property type="term" value="P:exonucleolytic trimming to generate mature 3'-end of 5.8S rRNA from tricistronic rRNA transcript (SSU-rRNA, 5.8S rRNA, LSU-rRNA)"/>
    <property type="evidence" value="ECO:0007669"/>
    <property type="project" value="TreeGrafter"/>
</dbReference>
<comment type="subcellular location">
    <subcellularLocation>
        <location evidence="1">Nucleus</location>
    </subcellularLocation>
</comment>
<dbReference type="GO" id="GO:0000785">
    <property type="term" value="C:chromatin"/>
    <property type="evidence" value="ECO:0007669"/>
    <property type="project" value="EnsemblFungi"/>
</dbReference>
<evidence type="ECO:0000313" key="12">
    <source>
        <dbReference type="Proteomes" id="UP000189580"/>
    </source>
</evidence>
<dbReference type="GO" id="GO:0034475">
    <property type="term" value="P:U4 snRNA 3'-end processing"/>
    <property type="evidence" value="ECO:0007669"/>
    <property type="project" value="TreeGrafter"/>
</dbReference>
<evidence type="ECO:0000259" key="8">
    <source>
        <dbReference type="Pfam" id="PF14382"/>
    </source>
</evidence>
<dbReference type="Pfam" id="PF21266">
    <property type="entry name" value="S1_RRP4"/>
    <property type="match status" value="1"/>
</dbReference>
<evidence type="ECO:0000256" key="6">
    <source>
        <dbReference type="ARBA" id="ARBA00023242"/>
    </source>
</evidence>
<dbReference type="GO" id="GO:0071051">
    <property type="term" value="P:poly(A)-dependent snoRNA 3'-end processing"/>
    <property type="evidence" value="ECO:0007669"/>
    <property type="project" value="TreeGrafter"/>
</dbReference>
<dbReference type="KEGG" id="slb:AWJ20_372"/>
<feature type="compositionally biased region" description="Acidic residues" evidence="7">
    <location>
        <begin position="29"/>
        <end position="64"/>
    </location>
</feature>
<evidence type="ECO:0000256" key="5">
    <source>
        <dbReference type="ARBA" id="ARBA00022884"/>
    </source>
</evidence>
<keyword evidence="3" id="KW-0698">rRNA processing</keyword>
<dbReference type="GO" id="GO:0071035">
    <property type="term" value="P:nuclear polyadenylation-dependent rRNA catabolic process"/>
    <property type="evidence" value="ECO:0007669"/>
    <property type="project" value="TreeGrafter"/>
</dbReference>
<evidence type="ECO:0000256" key="7">
    <source>
        <dbReference type="SAM" id="MobiDB-lite"/>
    </source>
</evidence>
<dbReference type="GeneID" id="30035772"/>
<comment type="similarity">
    <text evidence="2">Belongs to the RRP4 family.</text>
</comment>
<dbReference type="GO" id="GO:0071038">
    <property type="term" value="P:TRAMP-dependent tRNA surveillance pathway"/>
    <property type="evidence" value="ECO:0007669"/>
    <property type="project" value="TreeGrafter"/>
</dbReference>
<dbReference type="OrthoDB" id="1650at2759"/>
<dbReference type="Proteomes" id="UP000189580">
    <property type="component" value="Chromosome a"/>
</dbReference>
<dbReference type="InterPro" id="IPR026699">
    <property type="entry name" value="Exosome_RNA_bind1/RRP40/RRP4"/>
</dbReference>
<evidence type="ECO:0000313" key="11">
    <source>
        <dbReference type="EMBL" id="ANB12134.1"/>
    </source>
</evidence>
<dbReference type="GO" id="GO:0071034">
    <property type="term" value="P:CUT catabolic process"/>
    <property type="evidence" value="ECO:0007669"/>
    <property type="project" value="TreeGrafter"/>
</dbReference>
<proteinExistence type="inferred from homology"/>
<feature type="region of interest" description="Disordered" evidence="7">
    <location>
        <begin position="1"/>
        <end position="85"/>
    </location>
</feature>
<dbReference type="Pfam" id="PF15985">
    <property type="entry name" value="KH_6"/>
    <property type="match status" value="1"/>
</dbReference>
<evidence type="ECO:0000259" key="9">
    <source>
        <dbReference type="Pfam" id="PF15985"/>
    </source>
</evidence>
<dbReference type="InterPro" id="IPR004088">
    <property type="entry name" value="KH_dom_type_1"/>
</dbReference>
<feature type="domain" description="RRP4 S1" evidence="10">
    <location>
        <begin position="130"/>
        <end position="201"/>
    </location>
</feature>
<dbReference type="InterPro" id="IPR036612">
    <property type="entry name" value="KH_dom_type_1_sf"/>
</dbReference>
<keyword evidence="4" id="KW-0271">Exosome</keyword>
<dbReference type="SUPFAM" id="SSF110324">
    <property type="entry name" value="Ribosomal L27 protein-like"/>
    <property type="match status" value="1"/>
</dbReference>
<dbReference type="Gene3D" id="2.40.50.100">
    <property type="match status" value="1"/>
</dbReference>
<dbReference type="GO" id="GO:0003723">
    <property type="term" value="F:RNA binding"/>
    <property type="evidence" value="ECO:0007669"/>
    <property type="project" value="UniProtKB-KW"/>
</dbReference>
<dbReference type="AlphaFoldDB" id="A0A167CUX2"/>
<keyword evidence="6" id="KW-0539">Nucleus</keyword>